<comment type="caution">
    <text evidence="3">The sequence shown here is derived from an EMBL/GenBank/DDBJ whole genome shotgun (WGS) entry which is preliminary data.</text>
</comment>
<evidence type="ECO:0000256" key="1">
    <source>
        <dbReference type="SAM" id="MobiDB-lite"/>
    </source>
</evidence>
<accession>A0ABQ3FQX5</accession>
<reference evidence="4" key="1">
    <citation type="journal article" date="2019" name="Int. J. Syst. Evol. Microbiol.">
        <title>The Global Catalogue of Microorganisms (GCM) 10K type strain sequencing project: providing services to taxonomists for standard genome sequencing and annotation.</title>
        <authorList>
            <consortium name="The Broad Institute Genomics Platform"/>
            <consortium name="The Broad Institute Genome Sequencing Center for Infectious Disease"/>
            <person name="Wu L."/>
            <person name="Ma J."/>
        </authorList>
    </citation>
    <scope>NUCLEOTIDE SEQUENCE [LARGE SCALE GENOMIC DNA]</scope>
    <source>
        <strain evidence="4">KCTC 42082</strain>
    </source>
</reference>
<proteinExistence type="predicted"/>
<dbReference type="InterPro" id="IPR018877">
    <property type="entry name" value="Phage_P22_Orf201_C"/>
</dbReference>
<protein>
    <recommendedName>
        <fullName evidence="2">Bacteriophage P22 Orf201 C-terminal domain-containing protein</fullName>
    </recommendedName>
</protein>
<evidence type="ECO:0000313" key="4">
    <source>
        <dbReference type="Proteomes" id="UP000604243"/>
    </source>
</evidence>
<keyword evidence="4" id="KW-1185">Reference proteome</keyword>
<feature type="compositionally biased region" description="Basic and acidic residues" evidence="1">
    <location>
        <begin position="26"/>
        <end position="40"/>
    </location>
</feature>
<dbReference type="RefSeq" id="WP_189520000.1">
    <property type="nucleotide sequence ID" value="NZ_BMZM01000006.1"/>
</dbReference>
<sequence length="113" mass="12922">MSNTIIGTLILSNILTIEGGEKYSAHGDHLPHLHHGEKMNRQSVVTSQKPVSPERECLESIARYQTAAREASQCGRKLNRWKYEKHALRQDMEQKYQAMQLNLFPDQSANDES</sequence>
<evidence type="ECO:0000313" key="3">
    <source>
        <dbReference type="EMBL" id="GHC34453.1"/>
    </source>
</evidence>
<organism evidence="3 4">
    <name type="scientific">Kushneria pakistanensis</name>
    <dbReference type="NCBI Taxonomy" id="1508770"/>
    <lineage>
        <taxon>Bacteria</taxon>
        <taxon>Pseudomonadati</taxon>
        <taxon>Pseudomonadota</taxon>
        <taxon>Gammaproteobacteria</taxon>
        <taxon>Oceanospirillales</taxon>
        <taxon>Halomonadaceae</taxon>
        <taxon>Kushneria</taxon>
    </lineage>
</organism>
<feature type="domain" description="Bacteriophage P22 Orf201 C-terminal" evidence="2">
    <location>
        <begin position="59"/>
        <end position="103"/>
    </location>
</feature>
<feature type="region of interest" description="Disordered" evidence="1">
    <location>
        <begin position="26"/>
        <end position="52"/>
    </location>
</feature>
<name>A0ABQ3FQX5_9GAMM</name>
<dbReference type="EMBL" id="BMZM01000006">
    <property type="protein sequence ID" value="GHC34453.1"/>
    <property type="molecule type" value="Genomic_DNA"/>
</dbReference>
<gene>
    <name evidence="3" type="ORF">GCM10010082_31390</name>
</gene>
<feature type="compositionally biased region" description="Polar residues" evidence="1">
    <location>
        <begin position="41"/>
        <end position="50"/>
    </location>
</feature>
<dbReference type="Pfam" id="PF10549">
    <property type="entry name" value="ORF11CD3"/>
    <property type="match status" value="1"/>
</dbReference>
<evidence type="ECO:0000259" key="2">
    <source>
        <dbReference type="Pfam" id="PF10549"/>
    </source>
</evidence>
<dbReference type="Proteomes" id="UP000604243">
    <property type="component" value="Unassembled WGS sequence"/>
</dbReference>